<organism evidence="4 5">
    <name type="scientific">Exaiptasia diaphana</name>
    <name type="common">Tropical sea anemone</name>
    <name type="synonym">Aiptasia pulchella</name>
    <dbReference type="NCBI Taxonomy" id="2652724"/>
    <lineage>
        <taxon>Eukaryota</taxon>
        <taxon>Metazoa</taxon>
        <taxon>Cnidaria</taxon>
        <taxon>Anthozoa</taxon>
        <taxon>Hexacorallia</taxon>
        <taxon>Actiniaria</taxon>
        <taxon>Aiptasiidae</taxon>
        <taxon>Exaiptasia</taxon>
    </lineage>
</organism>
<protein>
    <recommendedName>
        <fullName evidence="3">EF-hand domain-containing protein</fullName>
    </recommendedName>
</protein>
<dbReference type="KEGG" id="epa:110254571"/>
<dbReference type="PANTHER" id="PTHR23048:SF49">
    <property type="entry name" value="FI08416P-RELATED"/>
    <property type="match status" value="1"/>
</dbReference>
<dbReference type="OMA" id="NRDRGTY"/>
<dbReference type="Pfam" id="PF13499">
    <property type="entry name" value="EF-hand_7"/>
    <property type="match status" value="2"/>
</dbReference>
<dbReference type="GeneID" id="110254571"/>
<dbReference type="FunFam" id="1.10.238.10:FF:000003">
    <property type="entry name" value="Calmodulin A"/>
    <property type="match status" value="1"/>
</dbReference>
<dbReference type="InterPro" id="IPR011992">
    <property type="entry name" value="EF-hand-dom_pair"/>
</dbReference>
<keyword evidence="5" id="KW-1185">Reference proteome</keyword>
<dbReference type="SUPFAM" id="SSF47473">
    <property type="entry name" value="EF-hand"/>
    <property type="match status" value="1"/>
</dbReference>
<evidence type="ECO:0000256" key="2">
    <source>
        <dbReference type="ARBA" id="ARBA00022837"/>
    </source>
</evidence>
<dbReference type="OrthoDB" id="26525at2759"/>
<keyword evidence="1" id="KW-0677">Repeat</keyword>
<evidence type="ECO:0000256" key="1">
    <source>
        <dbReference type="ARBA" id="ARBA00022737"/>
    </source>
</evidence>
<dbReference type="AlphaFoldDB" id="A0A913YBM6"/>
<dbReference type="PROSITE" id="PS50222">
    <property type="entry name" value="EF_HAND_2"/>
    <property type="match status" value="2"/>
</dbReference>
<dbReference type="Gene3D" id="1.10.238.10">
    <property type="entry name" value="EF-hand"/>
    <property type="match status" value="2"/>
</dbReference>
<name>A0A913YBM6_EXADI</name>
<keyword evidence="2" id="KW-0106">Calcium</keyword>
<feature type="domain" description="EF-hand" evidence="3">
    <location>
        <begin position="105"/>
        <end position="140"/>
    </location>
</feature>
<feature type="domain" description="EF-hand" evidence="3">
    <location>
        <begin position="33"/>
        <end position="68"/>
    </location>
</feature>
<dbReference type="RefSeq" id="XP_020917237.1">
    <property type="nucleotide sequence ID" value="XM_021061578.2"/>
</dbReference>
<dbReference type="CDD" id="cd00051">
    <property type="entry name" value="EFh"/>
    <property type="match status" value="1"/>
</dbReference>
<reference evidence="4" key="1">
    <citation type="submission" date="2022-11" db="UniProtKB">
        <authorList>
            <consortium name="EnsemblMetazoa"/>
        </authorList>
    </citation>
    <scope>IDENTIFICATION</scope>
</reference>
<dbReference type="GO" id="GO:0005509">
    <property type="term" value="F:calcium ion binding"/>
    <property type="evidence" value="ECO:0007669"/>
    <property type="project" value="InterPro"/>
</dbReference>
<dbReference type="SMART" id="SM00054">
    <property type="entry name" value="EFh"/>
    <property type="match status" value="3"/>
</dbReference>
<proteinExistence type="predicted"/>
<evidence type="ECO:0000313" key="4">
    <source>
        <dbReference type="EnsemblMetazoa" id="XP_020917237.1"/>
    </source>
</evidence>
<dbReference type="PROSITE" id="PS00018">
    <property type="entry name" value="EF_HAND_1"/>
    <property type="match status" value="1"/>
</dbReference>
<dbReference type="PANTHER" id="PTHR23048">
    <property type="entry name" value="MYOSIN LIGHT CHAIN 1, 3"/>
    <property type="match status" value="1"/>
</dbReference>
<sequence length="172" mass="19104">MAISTSITQALIKTIACELSDTRSAKMASLTDDQIGEYREAFSLFDRKGDNKIDYDQIGDVLRSLGLNPTAGEVKKIEKDVGAKRVSFEEFLPIYHSAFQKKTNPSLEEFIEGFRVFDRDGTGTVQAAELRNLLTTLGEKLTDDEVNVLFGTVDDQSGYISYEDFVKVILSG</sequence>
<evidence type="ECO:0000259" key="3">
    <source>
        <dbReference type="PROSITE" id="PS50222"/>
    </source>
</evidence>
<dbReference type="EnsemblMetazoa" id="XM_021061578.2">
    <property type="protein sequence ID" value="XP_020917237.1"/>
    <property type="gene ID" value="LOC110254571"/>
</dbReference>
<dbReference type="InterPro" id="IPR050230">
    <property type="entry name" value="CALM/Myosin/TropC-like"/>
</dbReference>
<dbReference type="InterPro" id="IPR018247">
    <property type="entry name" value="EF_Hand_1_Ca_BS"/>
</dbReference>
<evidence type="ECO:0000313" key="5">
    <source>
        <dbReference type="Proteomes" id="UP000887567"/>
    </source>
</evidence>
<dbReference type="GO" id="GO:0016460">
    <property type="term" value="C:myosin II complex"/>
    <property type="evidence" value="ECO:0007669"/>
    <property type="project" value="TreeGrafter"/>
</dbReference>
<dbReference type="InterPro" id="IPR002048">
    <property type="entry name" value="EF_hand_dom"/>
</dbReference>
<dbReference type="Proteomes" id="UP000887567">
    <property type="component" value="Unplaced"/>
</dbReference>
<accession>A0A913YBM6</accession>